<name>J3MDB7_ORYBR</name>
<proteinExistence type="inferred from homology"/>
<keyword evidence="3" id="KW-0336">GPI-anchor</keyword>
<dbReference type="PROSITE" id="PS51471">
    <property type="entry name" value="FE2OG_OXY"/>
    <property type="match status" value="1"/>
</dbReference>
<dbReference type="GO" id="GO:0008198">
    <property type="term" value="F:ferrous iron binding"/>
    <property type="evidence" value="ECO:0007669"/>
    <property type="project" value="TreeGrafter"/>
</dbReference>
<evidence type="ECO:0000259" key="15">
    <source>
        <dbReference type="PROSITE" id="PS51485"/>
    </source>
</evidence>
<comment type="subcellular location">
    <subcellularLocation>
        <location evidence="10">Endomembrane system</location>
        <topology evidence="10">Lipid-anchor</topology>
    </subcellularLocation>
    <subcellularLocation>
        <location evidence="1">Membrane</location>
        <topology evidence="1">Lipid-anchor</topology>
        <topology evidence="1">GPI-anchor</topology>
    </subcellularLocation>
</comment>
<dbReference type="InterPro" id="IPR003245">
    <property type="entry name" value="Phytocyanin_dom"/>
</dbReference>
<dbReference type="Gene3D" id="2.60.40.420">
    <property type="entry name" value="Cupredoxins - blue copper proteins"/>
    <property type="match status" value="1"/>
</dbReference>
<protein>
    <recommendedName>
        <fullName evidence="18">Fe2OG dioxygenase domain-containing protein</fullName>
    </recommendedName>
</protein>
<dbReference type="FunFam" id="2.60.120.590:FF:000015">
    <property type="entry name" value="DNA oxidative demethylase ALKBH2"/>
    <property type="match status" value="1"/>
</dbReference>
<evidence type="ECO:0000259" key="14">
    <source>
        <dbReference type="PROSITE" id="PS51471"/>
    </source>
</evidence>
<dbReference type="GO" id="GO:0012505">
    <property type="term" value="C:endomembrane system"/>
    <property type="evidence" value="ECO:0007669"/>
    <property type="project" value="UniProtKB-SubCell"/>
</dbReference>
<dbReference type="InterPro" id="IPR032852">
    <property type="entry name" value="ALKBH2"/>
</dbReference>
<dbReference type="SMR" id="J3MDB7"/>
<dbReference type="PANTHER" id="PTHR31573:SF1">
    <property type="entry name" value="DNA OXIDATIVE DEMETHYLASE ALKBH2"/>
    <property type="match status" value="1"/>
</dbReference>
<evidence type="ECO:0000256" key="8">
    <source>
        <dbReference type="ARBA" id="ARBA00023288"/>
    </source>
</evidence>
<evidence type="ECO:0000256" key="7">
    <source>
        <dbReference type="ARBA" id="ARBA00023180"/>
    </source>
</evidence>
<evidence type="ECO:0000256" key="11">
    <source>
        <dbReference type="PIRSR" id="PIRSR632852-1"/>
    </source>
</evidence>
<evidence type="ECO:0000256" key="5">
    <source>
        <dbReference type="ARBA" id="ARBA00023136"/>
    </source>
</evidence>
<dbReference type="PANTHER" id="PTHR31573">
    <property type="entry name" value="ALPHA-KETOGLUTARATE-DEPENDENT DIOXYGENASE ALKB HOMOLOG 2"/>
    <property type="match status" value="1"/>
</dbReference>
<dbReference type="GO" id="GO:0035516">
    <property type="term" value="F:broad specificity oxidative DNA demethylase activity"/>
    <property type="evidence" value="ECO:0007669"/>
    <property type="project" value="TreeGrafter"/>
</dbReference>
<feature type="binding site" evidence="11">
    <location>
        <position position="329"/>
    </location>
    <ligand>
        <name>2-oxoglutarate</name>
        <dbReference type="ChEBI" id="CHEBI:16810"/>
    </ligand>
</feature>
<keyword evidence="6" id="KW-1015">Disulfide bond</keyword>
<feature type="compositionally biased region" description="Low complexity" evidence="12">
    <location>
        <begin position="147"/>
        <end position="157"/>
    </location>
</feature>
<dbReference type="STRING" id="4533.J3MDB7"/>
<feature type="binding site" evidence="11">
    <location>
        <position position="327"/>
    </location>
    <ligand>
        <name>2-oxoglutarate</name>
        <dbReference type="ChEBI" id="CHEBI:16810"/>
    </ligand>
</feature>
<feature type="domain" description="Phytocyanin" evidence="15">
    <location>
        <begin position="34"/>
        <end position="138"/>
    </location>
</feature>
<feature type="compositionally biased region" description="Basic and acidic residues" evidence="12">
    <location>
        <begin position="214"/>
        <end position="225"/>
    </location>
</feature>
<evidence type="ECO:0000313" key="17">
    <source>
        <dbReference type="Proteomes" id="UP000006038"/>
    </source>
</evidence>
<dbReference type="InterPro" id="IPR037151">
    <property type="entry name" value="AlkB-like_sf"/>
</dbReference>
<evidence type="ECO:0000313" key="16">
    <source>
        <dbReference type="EnsemblPlants" id="OB06G20110.1"/>
    </source>
</evidence>
<dbReference type="PROSITE" id="PS51485">
    <property type="entry name" value="PHYTOCYANIN"/>
    <property type="match status" value="1"/>
</dbReference>
<dbReference type="GO" id="GO:0006307">
    <property type="term" value="P:DNA alkylation repair"/>
    <property type="evidence" value="ECO:0007669"/>
    <property type="project" value="TreeGrafter"/>
</dbReference>
<dbReference type="CDD" id="cd11019">
    <property type="entry name" value="OsENODL1_like"/>
    <property type="match status" value="1"/>
</dbReference>
<dbReference type="SUPFAM" id="SSF49503">
    <property type="entry name" value="Cupredoxins"/>
    <property type="match status" value="1"/>
</dbReference>
<dbReference type="Proteomes" id="UP000006038">
    <property type="component" value="Chromosome 6"/>
</dbReference>
<keyword evidence="8" id="KW-0449">Lipoprotein</keyword>
<feature type="binding site" evidence="11">
    <location>
        <position position="417"/>
    </location>
    <ligand>
        <name>2-oxoglutarate</name>
        <dbReference type="ChEBI" id="CHEBI:16810"/>
    </ligand>
</feature>
<keyword evidence="7" id="KW-0325">Glycoprotein</keyword>
<feature type="domain" description="Fe2OG dioxygenase" evidence="14">
    <location>
        <begin position="320"/>
        <end position="438"/>
    </location>
</feature>
<feature type="signal peptide" evidence="13">
    <location>
        <begin position="1"/>
        <end position="21"/>
    </location>
</feature>
<feature type="binding site" evidence="11">
    <location>
        <position position="433"/>
    </location>
    <ligand>
        <name>2-oxoglutarate</name>
        <dbReference type="ChEBI" id="CHEBI:16810"/>
    </ligand>
</feature>
<evidence type="ECO:0000256" key="4">
    <source>
        <dbReference type="ARBA" id="ARBA00022729"/>
    </source>
</evidence>
<evidence type="ECO:0000256" key="6">
    <source>
        <dbReference type="ARBA" id="ARBA00023157"/>
    </source>
</evidence>
<feature type="binding site" evidence="11">
    <location>
        <position position="435"/>
    </location>
    <ligand>
        <name>2-oxoglutarate</name>
        <dbReference type="ChEBI" id="CHEBI:16810"/>
    </ligand>
</feature>
<dbReference type="EnsemblPlants" id="OB06G20110.1">
    <property type="protein sequence ID" value="OB06G20110.1"/>
    <property type="gene ID" value="OB06G20110"/>
</dbReference>
<dbReference type="Pfam" id="PF13532">
    <property type="entry name" value="2OG-FeII_Oxy_2"/>
    <property type="match status" value="1"/>
</dbReference>
<feature type="binding site" evidence="11">
    <location>
        <begin position="266"/>
        <end position="268"/>
    </location>
    <ligand>
        <name>substrate</name>
    </ligand>
</feature>
<feature type="binding site" evidence="11">
    <location>
        <position position="339"/>
    </location>
    <ligand>
        <name>2-oxoglutarate</name>
        <dbReference type="ChEBI" id="CHEBI:16810"/>
    </ligand>
</feature>
<dbReference type="InterPro" id="IPR027450">
    <property type="entry name" value="AlkB-like"/>
</dbReference>
<dbReference type="FunFam" id="2.60.40.420:FF:000010">
    <property type="entry name" value="Early nodulin-like protein 1"/>
    <property type="match status" value="1"/>
</dbReference>
<evidence type="ECO:0000256" key="1">
    <source>
        <dbReference type="ARBA" id="ARBA00004589"/>
    </source>
</evidence>
<dbReference type="eggNOG" id="ENOG502QW9E">
    <property type="taxonomic scope" value="Eukaryota"/>
</dbReference>
<dbReference type="GO" id="GO:0009055">
    <property type="term" value="F:electron transfer activity"/>
    <property type="evidence" value="ECO:0007669"/>
    <property type="project" value="InterPro"/>
</dbReference>
<evidence type="ECO:0000256" key="13">
    <source>
        <dbReference type="SAM" id="SignalP"/>
    </source>
</evidence>
<keyword evidence="5" id="KW-0472">Membrane</keyword>
<sequence length="438" mass="47400">MAGVALLFPAAAVAMVACVAAGGAGASASTPAGRVFIVGGGPRGWSQPTPSDETYNHWAAKNRFHVGDFLDFNYVKNDSVLLVSRDDYKLCNASRPEQRFDAGGALRFRLDRNGDFYFISGAPGHCDAGQRMTLRVMSQHDGDNKAGGDAPAAAPAPGDDEDDSGGSFSSRTPGSGCNGPSRLRLAGESPSDPHLCANQSADGGDGAGEGEGGAAKKPEARREVTDLGGGSEVVHVPRFVPREAAWGWFDYLDTRIPWKRPTIRVFGRSAVQPRDTCYVADQGLTDLKYSGHQPHAHSWDEFPVLKDILKAVHEALPESNFNSLLLNRYKTGSDYVSWHADDEPLYGPTPEIASVTFGCEREFLLRKKPSKSQASLGSGESARKRLKVSAPQQQHSFLLKHGSLLVMRGYTQRDWHHSVPKRAKASSPRINLTFRRVL</sequence>
<evidence type="ECO:0000256" key="2">
    <source>
        <dbReference type="ARBA" id="ARBA00007879"/>
    </source>
</evidence>
<reference evidence="16" key="1">
    <citation type="journal article" date="2013" name="Nat. Commun.">
        <title>Whole-genome sequencing of Oryza brachyantha reveals mechanisms underlying Oryza genome evolution.</title>
        <authorList>
            <person name="Chen J."/>
            <person name="Huang Q."/>
            <person name="Gao D."/>
            <person name="Wang J."/>
            <person name="Lang Y."/>
            <person name="Liu T."/>
            <person name="Li B."/>
            <person name="Bai Z."/>
            <person name="Luis Goicoechea J."/>
            <person name="Liang C."/>
            <person name="Chen C."/>
            <person name="Zhang W."/>
            <person name="Sun S."/>
            <person name="Liao Y."/>
            <person name="Zhang X."/>
            <person name="Yang L."/>
            <person name="Song C."/>
            <person name="Wang M."/>
            <person name="Shi J."/>
            <person name="Liu G."/>
            <person name="Liu J."/>
            <person name="Zhou H."/>
            <person name="Zhou W."/>
            <person name="Yu Q."/>
            <person name="An N."/>
            <person name="Chen Y."/>
            <person name="Cai Q."/>
            <person name="Wang B."/>
            <person name="Liu B."/>
            <person name="Min J."/>
            <person name="Huang Y."/>
            <person name="Wu H."/>
            <person name="Li Z."/>
            <person name="Zhang Y."/>
            <person name="Yin Y."/>
            <person name="Song W."/>
            <person name="Jiang J."/>
            <person name="Jackson S.A."/>
            <person name="Wing R.A."/>
            <person name="Wang J."/>
            <person name="Chen M."/>
        </authorList>
    </citation>
    <scope>NUCLEOTIDE SEQUENCE [LARGE SCALE GENOMIC DNA]</scope>
    <source>
        <strain evidence="16">cv. IRGC 101232</strain>
    </source>
</reference>
<reference evidence="16" key="2">
    <citation type="submission" date="2013-04" db="UniProtKB">
        <authorList>
            <consortium name="EnsemblPlants"/>
        </authorList>
    </citation>
    <scope>IDENTIFICATION</scope>
</reference>
<comment type="similarity">
    <text evidence="2">Belongs to the alkB family.</text>
</comment>
<feature type="region of interest" description="Disordered" evidence="12">
    <location>
        <begin position="370"/>
        <end position="389"/>
    </location>
</feature>
<dbReference type="SUPFAM" id="SSF51197">
    <property type="entry name" value="Clavaminate synthase-like"/>
    <property type="match status" value="1"/>
</dbReference>
<evidence type="ECO:0008006" key="18">
    <source>
        <dbReference type="Google" id="ProtNLM"/>
    </source>
</evidence>
<dbReference type="Gene3D" id="2.60.120.590">
    <property type="entry name" value="Alpha-ketoglutarate-dependent dioxygenase AlkB-like"/>
    <property type="match status" value="1"/>
</dbReference>
<dbReference type="Pfam" id="PF02298">
    <property type="entry name" value="Cu_bind_like"/>
    <property type="match status" value="1"/>
</dbReference>
<dbReference type="Gramene" id="OB06G20110.1">
    <property type="protein sequence ID" value="OB06G20110.1"/>
    <property type="gene ID" value="OB06G20110"/>
</dbReference>
<evidence type="ECO:0000256" key="9">
    <source>
        <dbReference type="ARBA" id="ARBA00035011"/>
    </source>
</evidence>
<accession>J3MDB7</accession>
<dbReference type="GO" id="GO:0098552">
    <property type="term" value="C:side of membrane"/>
    <property type="evidence" value="ECO:0007669"/>
    <property type="project" value="UniProtKB-KW"/>
</dbReference>
<evidence type="ECO:0000256" key="3">
    <source>
        <dbReference type="ARBA" id="ARBA00022622"/>
    </source>
</evidence>
<comment type="similarity">
    <text evidence="9">Belongs to the early nodulin-like (ENODL) family.</text>
</comment>
<keyword evidence="4 13" id="KW-0732">Signal</keyword>
<dbReference type="GO" id="GO:0051747">
    <property type="term" value="F:cytosine C-5 DNA demethylase activity"/>
    <property type="evidence" value="ECO:0007669"/>
    <property type="project" value="TreeGrafter"/>
</dbReference>
<feature type="binding site" evidence="11">
    <location>
        <position position="342"/>
    </location>
    <ligand>
        <name>substrate</name>
    </ligand>
</feature>
<dbReference type="InterPro" id="IPR005123">
    <property type="entry name" value="Oxoglu/Fe-dep_dioxygenase_dom"/>
</dbReference>
<feature type="compositionally biased region" description="Gly residues" evidence="12">
    <location>
        <begin position="203"/>
        <end position="213"/>
    </location>
</feature>
<dbReference type="InterPro" id="IPR041846">
    <property type="entry name" value="ENL_dom"/>
</dbReference>
<feature type="binding site" evidence="11">
    <location>
        <position position="429"/>
    </location>
    <ligand>
        <name>2-oxoglutarate</name>
        <dbReference type="ChEBI" id="CHEBI:16810"/>
    </ligand>
</feature>
<organism evidence="16">
    <name type="scientific">Oryza brachyantha</name>
    <name type="common">malo sina</name>
    <dbReference type="NCBI Taxonomy" id="4533"/>
    <lineage>
        <taxon>Eukaryota</taxon>
        <taxon>Viridiplantae</taxon>
        <taxon>Streptophyta</taxon>
        <taxon>Embryophyta</taxon>
        <taxon>Tracheophyta</taxon>
        <taxon>Spermatophyta</taxon>
        <taxon>Magnoliopsida</taxon>
        <taxon>Liliopsida</taxon>
        <taxon>Poales</taxon>
        <taxon>Poaceae</taxon>
        <taxon>BOP clade</taxon>
        <taxon>Oryzoideae</taxon>
        <taxon>Oryzeae</taxon>
        <taxon>Oryzinae</taxon>
        <taxon>Oryza</taxon>
    </lineage>
</organism>
<evidence type="ECO:0000256" key="10">
    <source>
        <dbReference type="ARBA" id="ARBA00037868"/>
    </source>
</evidence>
<dbReference type="InterPro" id="IPR008972">
    <property type="entry name" value="Cupredoxin"/>
</dbReference>
<dbReference type="AlphaFoldDB" id="J3MDB7"/>
<feature type="region of interest" description="Disordered" evidence="12">
    <location>
        <begin position="140"/>
        <end position="228"/>
    </location>
</feature>
<evidence type="ECO:0000256" key="12">
    <source>
        <dbReference type="SAM" id="MobiDB-lite"/>
    </source>
</evidence>
<dbReference type="HOGENOM" id="CLU_626101_0_0_1"/>
<feature type="chain" id="PRO_5003774861" description="Fe2OG dioxygenase domain-containing protein" evidence="13">
    <location>
        <begin position="22"/>
        <end position="438"/>
    </location>
</feature>
<keyword evidence="17" id="KW-1185">Reference proteome</keyword>